<evidence type="ECO:0000313" key="2">
    <source>
        <dbReference type="EMBL" id="GFS96665.1"/>
    </source>
</evidence>
<comment type="caution">
    <text evidence="2">The sequence shown here is derived from an EMBL/GenBank/DDBJ whole genome shotgun (WGS) entry which is preliminary data.</text>
</comment>
<organism evidence="2 3">
    <name type="scientific">Nephila pilipes</name>
    <name type="common">Giant wood spider</name>
    <name type="synonym">Nephila maculata</name>
    <dbReference type="NCBI Taxonomy" id="299642"/>
    <lineage>
        <taxon>Eukaryota</taxon>
        <taxon>Metazoa</taxon>
        <taxon>Ecdysozoa</taxon>
        <taxon>Arthropoda</taxon>
        <taxon>Chelicerata</taxon>
        <taxon>Arachnida</taxon>
        <taxon>Araneae</taxon>
        <taxon>Araneomorphae</taxon>
        <taxon>Entelegynae</taxon>
        <taxon>Araneoidea</taxon>
        <taxon>Nephilidae</taxon>
        <taxon>Nephila</taxon>
    </lineage>
</organism>
<evidence type="ECO:0000256" key="1">
    <source>
        <dbReference type="SAM" id="MobiDB-lite"/>
    </source>
</evidence>
<accession>A0A8X6TDN2</accession>
<name>A0A8X6TDN2_NEPPI</name>
<protein>
    <submittedName>
        <fullName evidence="2">Uncharacterized protein</fullName>
    </submittedName>
</protein>
<dbReference type="AlphaFoldDB" id="A0A8X6TDN2"/>
<dbReference type="OrthoDB" id="8123891at2759"/>
<feature type="non-terminal residue" evidence="2">
    <location>
        <position position="1"/>
    </location>
</feature>
<proteinExistence type="predicted"/>
<keyword evidence="3" id="KW-1185">Reference proteome</keyword>
<feature type="compositionally biased region" description="Polar residues" evidence="1">
    <location>
        <begin position="151"/>
        <end position="162"/>
    </location>
</feature>
<dbReference type="Proteomes" id="UP000887013">
    <property type="component" value="Unassembled WGS sequence"/>
</dbReference>
<feature type="region of interest" description="Disordered" evidence="1">
    <location>
        <begin position="127"/>
        <end position="178"/>
    </location>
</feature>
<sequence length="236" mass="27100">LRSPKNICEENISRRGIRQDEQKERTSDATLPCYINQNPREPEDLQYNPTGLYGGKVEALGMKYGPAQCFCCQRFFHSSQFRTRKPKCVKCAGNHFTKESTKTTEAPPECCLCDGAHPASYLLCPRNTINHHPNPKETAPPEKKWKRRDATSTPRQEPQQKPTPELSAENFPPLPAEPAEKNLNYLKLLWSYSTQTPEMPRSVQGVQTVRTHRSQHSYECRTPGRSLQIYRTRQLN</sequence>
<dbReference type="EMBL" id="BMAW01054504">
    <property type="protein sequence ID" value="GFS96665.1"/>
    <property type="molecule type" value="Genomic_DNA"/>
</dbReference>
<gene>
    <name evidence="2" type="ORF">NPIL_677121</name>
</gene>
<reference evidence="2" key="1">
    <citation type="submission" date="2020-08" db="EMBL/GenBank/DDBJ databases">
        <title>Multicomponent nature underlies the extraordinary mechanical properties of spider dragline silk.</title>
        <authorList>
            <person name="Kono N."/>
            <person name="Nakamura H."/>
            <person name="Mori M."/>
            <person name="Yoshida Y."/>
            <person name="Ohtoshi R."/>
            <person name="Malay A.D."/>
            <person name="Moran D.A.P."/>
            <person name="Tomita M."/>
            <person name="Numata K."/>
            <person name="Arakawa K."/>
        </authorList>
    </citation>
    <scope>NUCLEOTIDE SEQUENCE</scope>
</reference>
<evidence type="ECO:0000313" key="3">
    <source>
        <dbReference type="Proteomes" id="UP000887013"/>
    </source>
</evidence>